<evidence type="ECO:0000256" key="1">
    <source>
        <dbReference type="RuleBase" id="RU004003"/>
    </source>
</evidence>
<dbReference type="Pfam" id="PF13629">
    <property type="entry name" value="T2SS-T3SS_pil_N"/>
    <property type="match status" value="1"/>
</dbReference>
<dbReference type="AlphaFoldDB" id="A0A7M3T7I5"/>
<dbReference type="KEGG" id="hdh:G5B40_18335"/>
<dbReference type="InterPro" id="IPR032789">
    <property type="entry name" value="T2SS-T3SS_pil_N"/>
</dbReference>
<evidence type="ECO:0000313" key="4">
    <source>
        <dbReference type="EMBL" id="QIE57966.1"/>
    </source>
</evidence>
<dbReference type="InterPro" id="IPR004845">
    <property type="entry name" value="T2SS_GspD_CS"/>
</dbReference>
<evidence type="ECO:0000259" key="2">
    <source>
        <dbReference type="Pfam" id="PF00263"/>
    </source>
</evidence>
<proteinExistence type="inferred from homology"/>
<dbReference type="Proteomes" id="UP000503336">
    <property type="component" value="Chromosome"/>
</dbReference>
<evidence type="ECO:0000259" key="3">
    <source>
        <dbReference type="Pfam" id="PF13629"/>
    </source>
</evidence>
<protein>
    <submittedName>
        <fullName evidence="4">Type II and III secretion system protein family protein</fullName>
    </submittedName>
</protein>
<dbReference type="EMBL" id="CP049056">
    <property type="protein sequence ID" value="QIE57966.1"/>
    <property type="molecule type" value="Genomic_DNA"/>
</dbReference>
<comment type="similarity">
    <text evidence="1">Belongs to the bacterial secretin family.</text>
</comment>
<feature type="domain" description="Pilus formation protein N-terminal" evidence="3">
    <location>
        <begin position="31"/>
        <end position="100"/>
    </location>
</feature>
<accession>A0A7M3T7I5</accession>
<dbReference type="InterPro" id="IPR004846">
    <property type="entry name" value="T2SS/T3SS_dom"/>
</dbReference>
<name>A0A7M3T7I5_9RHOB</name>
<dbReference type="InterPro" id="IPR001775">
    <property type="entry name" value="GspD/PilQ"/>
</dbReference>
<keyword evidence="5" id="KW-1185">Reference proteome</keyword>
<dbReference type="Pfam" id="PF00263">
    <property type="entry name" value="Secretin"/>
    <property type="match status" value="1"/>
</dbReference>
<dbReference type="PANTHER" id="PTHR30332">
    <property type="entry name" value="PROBABLE GENERAL SECRETION PATHWAY PROTEIN D"/>
    <property type="match status" value="1"/>
</dbReference>
<dbReference type="InterPro" id="IPR050810">
    <property type="entry name" value="Bact_Secretion_Sys_Channel"/>
</dbReference>
<evidence type="ECO:0000313" key="5">
    <source>
        <dbReference type="Proteomes" id="UP000503336"/>
    </source>
</evidence>
<reference evidence="4 5" key="1">
    <citation type="submission" date="2020-02" db="EMBL/GenBank/DDBJ databases">
        <title>complete genome sequence of Rhodobacteraceae bacterium.</title>
        <authorList>
            <person name="Park J."/>
            <person name="Kim Y.-S."/>
            <person name="Kim K.-H."/>
        </authorList>
    </citation>
    <scope>NUCLEOTIDE SEQUENCE [LARGE SCALE GENOMIC DNA]</scope>
    <source>
        <strain evidence="4 5">RR4-56</strain>
    </source>
</reference>
<organism evidence="4 5">
    <name type="scientific">Pikeienuella piscinae</name>
    <dbReference type="NCBI Taxonomy" id="2748098"/>
    <lineage>
        <taxon>Bacteria</taxon>
        <taxon>Pseudomonadati</taxon>
        <taxon>Pseudomonadota</taxon>
        <taxon>Alphaproteobacteria</taxon>
        <taxon>Rhodobacterales</taxon>
        <taxon>Paracoccaceae</taxon>
        <taxon>Pikeienuella</taxon>
    </lineage>
</organism>
<dbReference type="PANTHER" id="PTHR30332:SF17">
    <property type="entry name" value="TYPE IV PILIATION SYSTEM PROTEIN DR_0774-RELATED"/>
    <property type="match status" value="1"/>
</dbReference>
<dbReference type="GO" id="GO:0009306">
    <property type="term" value="P:protein secretion"/>
    <property type="evidence" value="ECO:0007669"/>
    <property type="project" value="InterPro"/>
</dbReference>
<dbReference type="GO" id="GO:0015627">
    <property type="term" value="C:type II protein secretion system complex"/>
    <property type="evidence" value="ECO:0007669"/>
    <property type="project" value="TreeGrafter"/>
</dbReference>
<feature type="domain" description="Type II/III secretion system secretin-like" evidence="2">
    <location>
        <begin position="246"/>
        <end position="406"/>
    </location>
</feature>
<dbReference type="PROSITE" id="PS00875">
    <property type="entry name" value="T2SP_D"/>
    <property type="match status" value="1"/>
</dbReference>
<gene>
    <name evidence="4" type="ORF">G5B40_18335</name>
</gene>
<dbReference type="PRINTS" id="PR00811">
    <property type="entry name" value="BCTERIALGSPD"/>
</dbReference>
<sequence length="458" mass="47913">MVTALASAAPSAVSAQAANNVLRVARGAASGDVKVYINRAIVLESAQRFVEVSIANPEIADVAALSDQTIYILGKAPGATTLTLLGDNGRLITNVDVRVTPDLSEFKQRLREVLPGEPIEVREANGGMVLSGAVSGARKVETAMSLARAYSGDNVANLMNVGGTQQVMLKIRFAEMQRSASKSLGFNINAVFGGGDVRGVARSGSNLGTTIDRAVGNTVGVPSEAFGLGRLIYSAGGVFLDVLLNALEQQGVARTLAEPNLVALSGDTAQFLAGGEVPIPIAGQDGEITVEFKPFGVGLSFTPTVVDDDLINLELETEVSAIDTSIQVVTNGISVSGFTTRRASTTVELRDGQSIAIAGLLQENFTDGKSQVPFLGDIPVLGTLFRSANFQRNQTELVIIVTPVLVTPVDGEQLELPTDRVQLPNEDELFLLGKLEGDSPTHEVAAQGLDGAIGYVLE</sequence>